<dbReference type="EMBL" id="MT143164">
    <property type="protein sequence ID" value="QJA93629.1"/>
    <property type="molecule type" value="Genomic_DNA"/>
</dbReference>
<reference evidence="1" key="1">
    <citation type="submission" date="2020-03" db="EMBL/GenBank/DDBJ databases">
        <title>The deep terrestrial virosphere.</title>
        <authorList>
            <person name="Holmfeldt K."/>
            <person name="Nilsson E."/>
            <person name="Simone D."/>
            <person name="Lopez-Fernandez M."/>
            <person name="Wu X."/>
            <person name="de Brujin I."/>
            <person name="Lundin D."/>
            <person name="Andersson A."/>
            <person name="Bertilsson S."/>
            <person name="Dopson M."/>
        </authorList>
    </citation>
    <scope>NUCLEOTIDE SEQUENCE</scope>
    <source>
        <strain evidence="1">MM415B04172</strain>
    </source>
</reference>
<organism evidence="1">
    <name type="scientific">viral metagenome</name>
    <dbReference type="NCBI Taxonomy" id="1070528"/>
    <lineage>
        <taxon>unclassified sequences</taxon>
        <taxon>metagenomes</taxon>
        <taxon>organismal metagenomes</taxon>
    </lineage>
</organism>
<proteinExistence type="predicted"/>
<evidence type="ECO:0000313" key="1">
    <source>
        <dbReference type="EMBL" id="QJA93629.1"/>
    </source>
</evidence>
<sequence length="58" mass="7241">MTKWQAYEWCRRVIRSCCERGRVVDQGIITRRYIRLMQRRGYIDETQEYELLEEANRI</sequence>
<gene>
    <name evidence="1" type="ORF">MM415B04172_0009</name>
</gene>
<protein>
    <submittedName>
        <fullName evidence="1">Uncharacterized protein</fullName>
    </submittedName>
</protein>
<name>A0A6M3LH20_9ZZZZ</name>
<accession>A0A6M3LH20</accession>
<dbReference type="AlphaFoldDB" id="A0A6M3LH20"/>